<dbReference type="PANTHER" id="PTHR32093:SF115">
    <property type="entry name" value="LEUCINE-RICH REPEAT EXTENSIN-LIKE PROTEIN 2"/>
    <property type="match status" value="1"/>
</dbReference>
<keyword evidence="2" id="KW-0964">Secreted</keyword>
<proteinExistence type="predicted"/>
<dbReference type="EMBL" id="LR862145">
    <property type="protein sequence ID" value="CAD1825858.1"/>
    <property type="molecule type" value="Genomic_DNA"/>
</dbReference>
<evidence type="ECO:0000256" key="3">
    <source>
        <dbReference type="ARBA" id="ARBA00022729"/>
    </source>
</evidence>
<organism evidence="6">
    <name type="scientific">Ananas comosus var. bracteatus</name>
    <name type="common">red pineapple</name>
    <dbReference type="NCBI Taxonomy" id="296719"/>
    <lineage>
        <taxon>Eukaryota</taxon>
        <taxon>Viridiplantae</taxon>
        <taxon>Streptophyta</taxon>
        <taxon>Embryophyta</taxon>
        <taxon>Tracheophyta</taxon>
        <taxon>Spermatophyta</taxon>
        <taxon>Magnoliopsida</taxon>
        <taxon>Liliopsida</taxon>
        <taxon>Poales</taxon>
        <taxon>Bromeliaceae</taxon>
        <taxon>Bromelioideae</taxon>
        <taxon>Ananas</taxon>
    </lineage>
</organism>
<accession>A0A6V7P595</accession>
<dbReference type="PANTHER" id="PTHR32093">
    <property type="entry name" value="LEUCINE-RICH REPEAT EXTENSIN-LIKE PROTEIN 3-RELATED"/>
    <property type="match status" value="1"/>
</dbReference>
<keyword evidence="3" id="KW-0732">Signal</keyword>
<evidence type="ECO:0000256" key="2">
    <source>
        <dbReference type="ARBA" id="ARBA00022525"/>
    </source>
</evidence>
<dbReference type="InterPro" id="IPR051582">
    <property type="entry name" value="LRR_extensin-like_regulator"/>
</dbReference>
<dbReference type="AlphaFoldDB" id="A0A6V7P595"/>
<sequence length="107" mass="11561">MPKIPIRPSSLLLRWLPGWRPPPRAQPPLRPPPRGYLPKLQPPPPPPPHPRQLGDSPASIVVLAHNKLGGCIPPSIGRMADTLNEIVLLDDGLAACVPPEVGLLRRG</sequence>
<evidence type="ECO:0000256" key="4">
    <source>
        <dbReference type="ARBA" id="ARBA00022737"/>
    </source>
</evidence>
<dbReference type="GO" id="GO:0005576">
    <property type="term" value="C:extracellular region"/>
    <property type="evidence" value="ECO:0007669"/>
    <property type="project" value="UniProtKB-SubCell"/>
</dbReference>
<feature type="region of interest" description="Disordered" evidence="5">
    <location>
        <begin position="17"/>
        <end position="57"/>
    </location>
</feature>
<keyword evidence="4" id="KW-0677">Repeat</keyword>
<gene>
    <name evidence="6" type="ORF">CB5_LOCUS9069</name>
</gene>
<comment type="subcellular location">
    <subcellularLocation>
        <location evidence="1">Secreted</location>
    </subcellularLocation>
</comment>
<evidence type="ECO:0000256" key="5">
    <source>
        <dbReference type="SAM" id="MobiDB-lite"/>
    </source>
</evidence>
<feature type="compositionally biased region" description="Pro residues" evidence="5">
    <location>
        <begin position="19"/>
        <end position="50"/>
    </location>
</feature>
<evidence type="ECO:0000256" key="1">
    <source>
        <dbReference type="ARBA" id="ARBA00004613"/>
    </source>
</evidence>
<name>A0A6V7P595_ANACO</name>
<reference evidence="6" key="1">
    <citation type="submission" date="2020-07" db="EMBL/GenBank/DDBJ databases">
        <authorList>
            <person name="Lin J."/>
        </authorList>
    </citation>
    <scope>NUCLEOTIDE SEQUENCE</scope>
</reference>
<protein>
    <submittedName>
        <fullName evidence="6">Uncharacterized protein</fullName>
    </submittedName>
</protein>
<evidence type="ECO:0000313" key="6">
    <source>
        <dbReference type="EMBL" id="CAD1825858.1"/>
    </source>
</evidence>